<feature type="region of interest" description="Disordered" evidence="1">
    <location>
        <begin position="26"/>
        <end position="111"/>
    </location>
</feature>
<accession>A0A0F2LYC3</accession>
<evidence type="ECO:0000313" key="3">
    <source>
        <dbReference type="Proteomes" id="UP000033710"/>
    </source>
</evidence>
<evidence type="ECO:0000313" key="2">
    <source>
        <dbReference type="EMBL" id="KJR82452.1"/>
    </source>
</evidence>
<dbReference type="GeneID" id="27665826"/>
<protein>
    <submittedName>
        <fullName evidence="2">Uncharacterized protein</fullName>
    </submittedName>
</protein>
<dbReference type="Proteomes" id="UP000033710">
    <property type="component" value="Unassembled WGS sequence"/>
</dbReference>
<sequence length="111" mass="12504">MGHWDTCTWLSTIYHVKRVLQLWRRASARATTKRRQRTSAKAKKTPKNTTQSHANDPVSSQSRQRQDDGDAGDDKTQQIDESGRPKTDDETAVVSGAADEPSTRRIQNIDP</sequence>
<dbReference type="RefSeq" id="XP_016585128.1">
    <property type="nucleotide sequence ID" value="XM_016730549.1"/>
</dbReference>
<gene>
    <name evidence="2" type="ORF">SPSK_03715</name>
</gene>
<evidence type="ECO:0000256" key="1">
    <source>
        <dbReference type="SAM" id="MobiDB-lite"/>
    </source>
</evidence>
<dbReference type="AlphaFoldDB" id="A0A0F2LYC3"/>
<name>A0A0F2LYC3_SPOSC</name>
<dbReference type="EMBL" id="AXCR01000010">
    <property type="protein sequence ID" value="KJR82452.1"/>
    <property type="molecule type" value="Genomic_DNA"/>
</dbReference>
<proteinExistence type="predicted"/>
<comment type="caution">
    <text evidence="2">The sequence shown here is derived from an EMBL/GenBank/DDBJ whole genome shotgun (WGS) entry which is preliminary data.</text>
</comment>
<reference evidence="2 3" key="2">
    <citation type="journal article" date="2015" name="Eukaryot. Cell">
        <title>Asexual propagation of a virulent clone complex in a human and feline outbreak of sporotrichosis.</title>
        <authorList>
            <person name="Teixeira Mde M."/>
            <person name="Rodrigues A.M."/>
            <person name="Tsui C.K."/>
            <person name="de Almeida L.G."/>
            <person name="Van Diepeningen A.D."/>
            <person name="van den Ende B.G."/>
            <person name="Fernandes G.F."/>
            <person name="Kano R."/>
            <person name="Hamelin R.C."/>
            <person name="Lopes-Bezerra L.M."/>
            <person name="Vasconcelos A.T."/>
            <person name="de Hoog S."/>
            <person name="de Camargo Z.P."/>
            <person name="Felipe M.S."/>
        </authorList>
    </citation>
    <scope>NUCLEOTIDE SEQUENCE [LARGE SCALE GENOMIC DNA]</scope>
    <source>
        <strain evidence="2 3">1099-18</strain>
    </source>
</reference>
<feature type="compositionally biased region" description="Basic residues" evidence="1">
    <location>
        <begin position="31"/>
        <end position="46"/>
    </location>
</feature>
<dbReference type="KEGG" id="ssck:SPSK_03715"/>
<feature type="compositionally biased region" description="Basic and acidic residues" evidence="1">
    <location>
        <begin position="64"/>
        <end position="89"/>
    </location>
</feature>
<reference evidence="2 3" key="1">
    <citation type="journal article" date="2014" name="BMC Genomics">
        <title>Comparative genomics of the major fungal agents of human and animal Sporotrichosis: Sporothrix schenckii and Sporothrix brasiliensis.</title>
        <authorList>
            <person name="Teixeira M.M."/>
            <person name="de Almeida L.G."/>
            <person name="Kubitschek-Barreira P."/>
            <person name="Alves F.L."/>
            <person name="Kioshima E.S."/>
            <person name="Abadio A.K."/>
            <person name="Fernandes L."/>
            <person name="Derengowski L.S."/>
            <person name="Ferreira K.S."/>
            <person name="Souza R.C."/>
            <person name="Ruiz J.C."/>
            <person name="de Andrade N.C."/>
            <person name="Paes H.C."/>
            <person name="Nicola A.M."/>
            <person name="Albuquerque P."/>
            <person name="Gerber A.L."/>
            <person name="Martins V.P."/>
            <person name="Peconick L.D."/>
            <person name="Neto A.V."/>
            <person name="Chaucanez C.B."/>
            <person name="Silva P.A."/>
            <person name="Cunha O.L."/>
            <person name="de Oliveira F.F."/>
            <person name="dos Santos T.C."/>
            <person name="Barros A.L."/>
            <person name="Soares M.A."/>
            <person name="de Oliveira L.M."/>
            <person name="Marini M.M."/>
            <person name="Villalobos-Duno H."/>
            <person name="Cunha M.M."/>
            <person name="de Hoog S."/>
            <person name="da Silveira J.F."/>
            <person name="Henrissat B."/>
            <person name="Nino-Vega G.A."/>
            <person name="Cisalpino P.S."/>
            <person name="Mora-Montes H.M."/>
            <person name="Almeida S.R."/>
            <person name="Stajich J.E."/>
            <person name="Lopes-Bezerra L.M."/>
            <person name="Vasconcelos A.T."/>
            <person name="Felipe M.S."/>
        </authorList>
    </citation>
    <scope>NUCLEOTIDE SEQUENCE [LARGE SCALE GENOMIC DNA]</scope>
    <source>
        <strain evidence="2 3">1099-18</strain>
    </source>
</reference>
<organism evidence="2 3">
    <name type="scientific">Sporothrix schenckii 1099-18</name>
    <dbReference type="NCBI Taxonomy" id="1397361"/>
    <lineage>
        <taxon>Eukaryota</taxon>
        <taxon>Fungi</taxon>
        <taxon>Dikarya</taxon>
        <taxon>Ascomycota</taxon>
        <taxon>Pezizomycotina</taxon>
        <taxon>Sordariomycetes</taxon>
        <taxon>Sordariomycetidae</taxon>
        <taxon>Ophiostomatales</taxon>
        <taxon>Ophiostomataceae</taxon>
        <taxon>Sporothrix</taxon>
    </lineage>
</organism>
<feature type="compositionally biased region" description="Polar residues" evidence="1">
    <location>
        <begin position="47"/>
        <end position="58"/>
    </location>
</feature>
<dbReference type="VEuPathDB" id="FungiDB:SPSK_03715"/>